<dbReference type="Proteomes" id="UP000283387">
    <property type="component" value="Unassembled WGS sequence"/>
</dbReference>
<dbReference type="InterPro" id="IPR016181">
    <property type="entry name" value="Acyl_CoA_acyltransferase"/>
</dbReference>
<gene>
    <name evidence="16" type="ORF">BC643_0176</name>
</gene>
<dbReference type="GO" id="GO:0050071">
    <property type="term" value="F:phosphatidylglycerol lysyltransferase activity"/>
    <property type="evidence" value="ECO:0007669"/>
    <property type="project" value="UniProtKB-EC"/>
</dbReference>
<evidence type="ECO:0000256" key="7">
    <source>
        <dbReference type="ARBA" id="ARBA00022692"/>
    </source>
</evidence>
<comment type="caution">
    <text evidence="16">The sequence shown here is derived from an EMBL/GenBank/DDBJ whole genome shotgun (WGS) entry which is preliminary data.</text>
</comment>
<evidence type="ECO:0000256" key="10">
    <source>
        <dbReference type="ARBA" id="ARBA00023136"/>
    </source>
</evidence>
<feature type="transmembrane region" description="Helical" evidence="14">
    <location>
        <begin position="29"/>
        <end position="47"/>
    </location>
</feature>
<dbReference type="GO" id="GO:0006629">
    <property type="term" value="P:lipid metabolic process"/>
    <property type="evidence" value="ECO:0007669"/>
    <property type="project" value="UniProtKB-KW"/>
</dbReference>
<dbReference type="InterPro" id="IPR024320">
    <property type="entry name" value="LPG_synthase_C"/>
</dbReference>
<evidence type="ECO:0000256" key="4">
    <source>
        <dbReference type="ARBA" id="ARBA00021546"/>
    </source>
</evidence>
<evidence type="ECO:0000256" key="3">
    <source>
        <dbReference type="ARBA" id="ARBA00012014"/>
    </source>
</evidence>
<feature type="transmembrane region" description="Helical" evidence="14">
    <location>
        <begin position="111"/>
        <end position="128"/>
    </location>
</feature>
<dbReference type="AlphaFoldDB" id="A0A419W306"/>
<feature type="transmembrane region" description="Helical" evidence="14">
    <location>
        <begin position="409"/>
        <end position="428"/>
    </location>
</feature>
<feature type="domain" description="Phosphatidylglycerol lysyltransferase C-terminal" evidence="15">
    <location>
        <begin position="564"/>
        <end position="856"/>
    </location>
</feature>
<keyword evidence="11" id="KW-0046">Antibiotic resistance</keyword>
<dbReference type="GO" id="GO:0046677">
    <property type="term" value="P:response to antibiotic"/>
    <property type="evidence" value="ECO:0007669"/>
    <property type="project" value="UniProtKB-KW"/>
</dbReference>
<evidence type="ECO:0000259" key="15">
    <source>
        <dbReference type="Pfam" id="PF09924"/>
    </source>
</evidence>
<evidence type="ECO:0000313" key="16">
    <source>
        <dbReference type="EMBL" id="RKD89843.1"/>
    </source>
</evidence>
<feature type="transmembrane region" description="Helical" evidence="14">
    <location>
        <begin position="524"/>
        <end position="544"/>
    </location>
</feature>
<name>A0A419W306_9BACT</name>
<dbReference type="Pfam" id="PF03706">
    <property type="entry name" value="LPG_synthase_TM"/>
    <property type="match status" value="1"/>
</dbReference>
<dbReference type="InterPro" id="IPR051211">
    <property type="entry name" value="PG_lysyltransferase"/>
</dbReference>
<comment type="similarity">
    <text evidence="2">Belongs to the LPG synthase family.</text>
</comment>
<evidence type="ECO:0000256" key="5">
    <source>
        <dbReference type="ARBA" id="ARBA00022475"/>
    </source>
</evidence>
<evidence type="ECO:0000256" key="11">
    <source>
        <dbReference type="ARBA" id="ARBA00023251"/>
    </source>
</evidence>
<reference evidence="16 17" key="1">
    <citation type="submission" date="2018-09" db="EMBL/GenBank/DDBJ databases">
        <title>Genomic Encyclopedia of Archaeal and Bacterial Type Strains, Phase II (KMG-II): from individual species to whole genera.</title>
        <authorList>
            <person name="Goeker M."/>
        </authorList>
    </citation>
    <scope>NUCLEOTIDE SEQUENCE [LARGE SCALE GENOMIC DNA]</scope>
    <source>
        <strain evidence="16 17">DSM 27148</strain>
    </source>
</reference>
<dbReference type="SUPFAM" id="SSF55729">
    <property type="entry name" value="Acyl-CoA N-acyltransferases (Nat)"/>
    <property type="match status" value="1"/>
</dbReference>
<evidence type="ECO:0000256" key="9">
    <source>
        <dbReference type="ARBA" id="ARBA00023098"/>
    </source>
</evidence>
<evidence type="ECO:0000256" key="12">
    <source>
        <dbReference type="ARBA" id="ARBA00031899"/>
    </source>
</evidence>
<dbReference type="PANTHER" id="PTHR34697">
    <property type="entry name" value="PHOSPHATIDYLGLYCEROL LYSYLTRANSFERASE"/>
    <property type="match status" value="1"/>
</dbReference>
<protein>
    <recommendedName>
        <fullName evidence="4">Phosphatidylglycerol lysyltransferase</fullName>
        <ecNumber evidence="3">2.3.2.3</ecNumber>
    </recommendedName>
    <alternativeName>
        <fullName evidence="12">Lysylphosphatidylglycerol synthase</fullName>
    </alternativeName>
</protein>
<comment type="catalytic activity">
    <reaction evidence="13">
        <text>L-lysyl-tRNA(Lys) + a 1,2-diacyl-sn-glycero-3-phospho-(1'-sn-glycerol) = a 1,2-diacyl-sn-glycero-3-phospho-1'-(3'-O-L-lysyl)-sn-glycerol + tRNA(Lys)</text>
        <dbReference type="Rhea" id="RHEA:10668"/>
        <dbReference type="Rhea" id="RHEA-COMP:9696"/>
        <dbReference type="Rhea" id="RHEA-COMP:9697"/>
        <dbReference type="ChEBI" id="CHEBI:64716"/>
        <dbReference type="ChEBI" id="CHEBI:75792"/>
        <dbReference type="ChEBI" id="CHEBI:78442"/>
        <dbReference type="ChEBI" id="CHEBI:78529"/>
        <dbReference type="EC" id="2.3.2.3"/>
    </reaction>
</comment>
<feature type="transmembrane region" description="Helical" evidence="14">
    <location>
        <begin position="385"/>
        <end position="402"/>
    </location>
</feature>
<dbReference type="RefSeq" id="WP_120271291.1">
    <property type="nucleotide sequence ID" value="NZ_RAPN01000001.1"/>
</dbReference>
<feature type="transmembrane region" description="Helical" evidence="14">
    <location>
        <begin position="266"/>
        <end position="284"/>
    </location>
</feature>
<dbReference type="GO" id="GO:0055091">
    <property type="term" value="P:phospholipid homeostasis"/>
    <property type="evidence" value="ECO:0007669"/>
    <property type="project" value="TreeGrafter"/>
</dbReference>
<dbReference type="EMBL" id="RAPN01000001">
    <property type="protein sequence ID" value="RKD89843.1"/>
    <property type="molecule type" value="Genomic_DNA"/>
</dbReference>
<keyword evidence="5" id="KW-1003">Cell membrane</keyword>
<keyword evidence="6 16" id="KW-0808">Transferase</keyword>
<feature type="transmembrane region" description="Helical" evidence="14">
    <location>
        <begin position="178"/>
        <end position="196"/>
    </location>
</feature>
<feature type="transmembrane region" description="Helical" evidence="14">
    <location>
        <begin position="463"/>
        <end position="484"/>
    </location>
</feature>
<keyword evidence="8 14" id="KW-1133">Transmembrane helix</keyword>
<feature type="transmembrane region" description="Helical" evidence="14">
    <location>
        <begin position="313"/>
        <end position="334"/>
    </location>
</feature>
<keyword evidence="7 14" id="KW-0812">Transmembrane</keyword>
<comment type="subcellular location">
    <subcellularLocation>
        <location evidence="1">Cell membrane</location>
        <topology evidence="1">Multi-pass membrane protein</topology>
    </subcellularLocation>
</comment>
<proteinExistence type="inferred from homology"/>
<evidence type="ECO:0000256" key="1">
    <source>
        <dbReference type="ARBA" id="ARBA00004651"/>
    </source>
</evidence>
<feature type="transmembrane region" description="Helical" evidence="14">
    <location>
        <begin position="67"/>
        <end position="90"/>
    </location>
</feature>
<dbReference type="GO" id="GO:0005886">
    <property type="term" value="C:plasma membrane"/>
    <property type="evidence" value="ECO:0007669"/>
    <property type="project" value="UniProtKB-SubCell"/>
</dbReference>
<evidence type="ECO:0000313" key="17">
    <source>
        <dbReference type="Proteomes" id="UP000283387"/>
    </source>
</evidence>
<accession>A0A419W306</accession>
<evidence type="ECO:0000256" key="13">
    <source>
        <dbReference type="ARBA" id="ARBA00047540"/>
    </source>
</evidence>
<dbReference type="InterPro" id="IPR022791">
    <property type="entry name" value="L-PG_synthase/AglD"/>
</dbReference>
<feature type="transmembrane region" description="Helical" evidence="14">
    <location>
        <begin position="148"/>
        <end position="171"/>
    </location>
</feature>
<feature type="transmembrane region" description="Helical" evidence="14">
    <location>
        <begin position="233"/>
        <end position="254"/>
    </location>
</feature>
<keyword evidence="10 14" id="KW-0472">Membrane</keyword>
<keyword evidence="9" id="KW-0443">Lipid metabolism</keyword>
<feature type="transmembrane region" description="Helical" evidence="14">
    <location>
        <begin position="346"/>
        <end position="365"/>
    </location>
</feature>
<organism evidence="16 17">
    <name type="scientific">Mangrovibacterium diazotrophicum</name>
    <dbReference type="NCBI Taxonomy" id="1261403"/>
    <lineage>
        <taxon>Bacteria</taxon>
        <taxon>Pseudomonadati</taxon>
        <taxon>Bacteroidota</taxon>
        <taxon>Bacteroidia</taxon>
        <taxon>Marinilabiliales</taxon>
        <taxon>Prolixibacteraceae</taxon>
        <taxon>Mangrovibacterium</taxon>
    </lineage>
</organism>
<dbReference type="Pfam" id="PF09924">
    <property type="entry name" value="LPG_synthase_C"/>
    <property type="match status" value="1"/>
</dbReference>
<dbReference type="EC" id="2.3.2.3" evidence="3"/>
<sequence>MSSSNTREAKKIKRSKILDVSRIRENRTIILQGILAFLFIALALYFIKHEKTELSQVKTTLQHASVIWVLIGISITSFFIFLQGVMYQYSFRAVGERVTLRSAMLLFVKRNFISVFLPAGGISSLAFFTRSIEKQQVSKSKIHVASSIYAFVGILSVVIVAIPALAYSLLINSLSSKVIYTFVGLLLLVGGIVLAVRSVTSEGWLYQLIVKLHPPFEAQYAELKAIRFNRKHFMRTVLISIVIEFVGIAHLLIAMRALGYPLSVEGAIIGYIVSVMFLLISPFLRGLGAIELSMGFILTRYGFSTLEAVSVTFLYRFFEFWLLLFIGGFSFVFVRNNILLRIVPVVLTFSLGLVNIASVLTPAIHYRLHLLLDFLPWYAINLSNYAVFVVGIFLLLISAFLLKGVRSAWYITVVLAAISAIGHLTKAIDYEEASLALFTMESLLLTRRQYFVRSNPKLANIGINAAFIAAGAMLLYGVIGFYFLDKQHFNTDFSLAQSLRYTIQNFFFYQSDALVPADKFALNFLYSLNAAGGLTIGFLLYTLVRPYFFEAKAEEHEREAALELVQKYGHSPLDYFKTNYDKSFFFSAEGEAFVAYRPAGNYAVVLEDPVCADTEKLAMVIREFDSFCTANGMKSLFYRVSESSLPVYEQLKKKALLIGQEAVLDLTTFTIEGKAKKSIRTSSNKQKELGLVAKVYEPPLKAGLLQKLNAVSVEWQKERNYDELVFSQGLFDTDELKKQTVITVEDAEEKILAFANIIPDYQPGDTTYDLIRNAKDSPNGLLEYLMAELFFYLKDKGYKTANLGFAAMAGIEEGKNFPERGIRFAYEKMRSFAHYKGLKEFKDKFGPEWQNKYLIYTNDYDLFSVPAALKKVVKP</sequence>
<keyword evidence="17" id="KW-1185">Reference proteome</keyword>
<evidence type="ECO:0000256" key="2">
    <source>
        <dbReference type="ARBA" id="ARBA00008627"/>
    </source>
</evidence>
<evidence type="ECO:0000256" key="6">
    <source>
        <dbReference type="ARBA" id="ARBA00022679"/>
    </source>
</evidence>
<evidence type="ECO:0000256" key="8">
    <source>
        <dbReference type="ARBA" id="ARBA00022989"/>
    </source>
</evidence>
<evidence type="ECO:0000256" key="14">
    <source>
        <dbReference type="SAM" id="Phobius"/>
    </source>
</evidence>
<dbReference type="OrthoDB" id="145485at2"/>
<dbReference type="PANTHER" id="PTHR34697:SF2">
    <property type="entry name" value="PHOSPHATIDYLGLYCEROL LYSYLTRANSFERASE"/>
    <property type="match status" value="1"/>
</dbReference>